<keyword evidence="8" id="KW-0106">Calcium</keyword>
<dbReference type="EC" id="3.2.1.1" evidence="10"/>
<dbReference type="NCBIfam" id="NF006969">
    <property type="entry name" value="PRK09441.1-2"/>
    <property type="match status" value="1"/>
</dbReference>
<feature type="binding site" evidence="8">
    <location>
        <position position="197"/>
    </location>
    <ligand>
        <name>Ca(2+)</name>
        <dbReference type="ChEBI" id="CHEBI:29108"/>
        <label>1</label>
    </ligand>
</feature>
<protein>
    <submittedName>
        <fullName evidence="10">Alpha-amylase</fullName>
        <ecNumber evidence="10">3.2.1.1</ecNumber>
    </submittedName>
</protein>
<feature type="binding site" evidence="8">
    <location>
        <position position="184"/>
    </location>
    <ligand>
        <name>Ca(2+)</name>
        <dbReference type="ChEBI" id="CHEBI:29108"/>
        <label>2</label>
    </ligand>
</feature>
<dbReference type="EMBL" id="SJSL01000006">
    <property type="protein sequence ID" value="TCC98953.1"/>
    <property type="molecule type" value="Genomic_DNA"/>
</dbReference>
<dbReference type="InterPro" id="IPR006047">
    <property type="entry name" value="GH13_cat_dom"/>
</dbReference>
<name>A0A4R0NI24_9SPHI</name>
<feature type="domain" description="Glycosyl hydrolase family 13 catalytic" evidence="9">
    <location>
        <begin position="4"/>
        <end position="400"/>
    </location>
</feature>
<feature type="binding site" evidence="8">
    <location>
        <position position="238"/>
    </location>
    <ligand>
        <name>Ca(2+)</name>
        <dbReference type="ChEBI" id="CHEBI:29108"/>
        <label>1</label>
    </ligand>
</feature>
<dbReference type="GO" id="GO:0004556">
    <property type="term" value="F:alpha-amylase activity"/>
    <property type="evidence" value="ECO:0007669"/>
    <property type="project" value="UniProtKB-EC"/>
</dbReference>
<evidence type="ECO:0000256" key="4">
    <source>
        <dbReference type="ARBA" id="ARBA00022801"/>
    </source>
</evidence>
<comment type="cofactor">
    <cofactor evidence="1">
        <name>Ca(2+)</name>
        <dbReference type="ChEBI" id="CHEBI:29108"/>
    </cofactor>
</comment>
<proteinExistence type="inferred from homology"/>
<sequence>MANKILIQYFHWYYNDTEILWNKVAQQAGALSALGITGAWLPPAYKATSGDVSVGYDCYDLFDLGEFNQKDSVATRHGDKAAYLNAIKKLKDAGIITIADVVFNHKAGGDEIETVKVRMVDSENRTEFASELIEIETWTKFTFPGRGGEYSDFVWDHTCFSGVDSAKDIAGNAIFAIQNGYEDAWEDVPSDEFGNYDYLMFNDIEFRNPAVREELKRWGEWYYQTCGMEGFRLDAVKHISYEFLNDWLDHMKNTFDKEFFIVGENWVVDNVKRLHDYIVQTEGRMHLFDSILHHNLYRASLHPEAYDLSSIFEGTLTQSNPELSVTFVDNHDSQPLQALQSYIEFWFRPMAYALILLREQGLPCLFYPDLYGASYIDKDEDGKETSVELIPLAELPGLCRIRRDLSYGLQRDYLDHPNCIGWTREGIDEQPNSGFAVILSNGAEGVKLMELGLRNAGKTYVDALENSTHEVIINEQGIGEFSCHAKSISVWILKQD</sequence>
<dbReference type="OrthoDB" id="9806009at2"/>
<dbReference type="InterPro" id="IPR013780">
    <property type="entry name" value="Glyco_hydro_b"/>
</dbReference>
<evidence type="ECO:0000256" key="8">
    <source>
        <dbReference type="PIRSR" id="PIRSR001021-2"/>
    </source>
</evidence>
<dbReference type="SUPFAM" id="SSF51445">
    <property type="entry name" value="(Trans)glycosidases"/>
    <property type="match status" value="1"/>
</dbReference>
<organism evidence="10 11">
    <name type="scientific">Pedobacter psychroterrae</name>
    <dbReference type="NCBI Taxonomy" id="2530453"/>
    <lineage>
        <taxon>Bacteria</taxon>
        <taxon>Pseudomonadati</taxon>
        <taxon>Bacteroidota</taxon>
        <taxon>Sphingobacteriia</taxon>
        <taxon>Sphingobacteriales</taxon>
        <taxon>Sphingobacteriaceae</taxon>
        <taxon>Pedobacter</taxon>
    </lineage>
</organism>
<feature type="binding site" evidence="8">
    <location>
        <position position="203"/>
    </location>
    <ligand>
        <name>Ca(2+)</name>
        <dbReference type="ChEBI" id="CHEBI:29108"/>
        <label>1</label>
    </ligand>
</feature>
<dbReference type="InterPro" id="IPR017853">
    <property type="entry name" value="GH"/>
</dbReference>
<evidence type="ECO:0000256" key="3">
    <source>
        <dbReference type="ARBA" id="ARBA00022723"/>
    </source>
</evidence>
<dbReference type="RefSeq" id="WP_131597384.1">
    <property type="nucleotide sequence ID" value="NZ_SJSL01000006.1"/>
</dbReference>
<dbReference type="PIRSF" id="PIRSF001021">
    <property type="entry name" value="Alph-amls_thrmst"/>
    <property type="match status" value="1"/>
</dbReference>
<comment type="similarity">
    <text evidence="2">Belongs to the glycosyl hydrolase 13 family.</text>
</comment>
<dbReference type="NCBIfam" id="NF006968">
    <property type="entry name" value="PRK09441.1-1"/>
    <property type="match status" value="1"/>
</dbReference>
<reference evidence="10 11" key="1">
    <citation type="submission" date="2019-02" db="EMBL/GenBank/DDBJ databases">
        <title>Pedobacter sp. RP-1-14 sp. nov., isolated from Arctic soil.</title>
        <authorList>
            <person name="Dahal R.H."/>
        </authorList>
    </citation>
    <scope>NUCLEOTIDE SEQUENCE [LARGE SCALE GENOMIC DNA]</scope>
    <source>
        <strain evidence="10 11">RP-1-14</strain>
    </source>
</reference>
<dbReference type="Pfam" id="PF00128">
    <property type="entry name" value="Alpha-amylase"/>
    <property type="match status" value="1"/>
</dbReference>
<evidence type="ECO:0000259" key="9">
    <source>
        <dbReference type="SMART" id="SM00642"/>
    </source>
</evidence>
<dbReference type="SUPFAM" id="SSF51011">
    <property type="entry name" value="Glycosyl hydrolase domain"/>
    <property type="match status" value="1"/>
</dbReference>
<keyword evidence="3 8" id="KW-0479">Metal-binding</keyword>
<dbReference type="Proteomes" id="UP000293347">
    <property type="component" value="Unassembled WGS sequence"/>
</dbReference>
<dbReference type="InterPro" id="IPR013776">
    <property type="entry name" value="A-amylase_thermo"/>
</dbReference>
<dbReference type="Gene3D" id="2.40.30.140">
    <property type="match status" value="1"/>
</dbReference>
<feature type="active site" description="Nucleophile" evidence="7">
    <location>
        <position position="234"/>
    </location>
</feature>
<evidence type="ECO:0000256" key="2">
    <source>
        <dbReference type="ARBA" id="ARBA00008061"/>
    </source>
</evidence>
<keyword evidence="6 10" id="KW-0326">Glycosidase</keyword>
<evidence type="ECO:0000256" key="1">
    <source>
        <dbReference type="ARBA" id="ARBA00001913"/>
    </source>
</evidence>
<evidence type="ECO:0000256" key="6">
    <source>
        <dbReference type="ARBA" id="ARBA00023295"/>
    </source>
</evidence>
<keyword evidence="5" id="KW-0119">Carbohydrate metabolism</keyword>
<evidence type="ECO:0000313" key="10">
    <source>
        <dbReference type="EMBL" id="TCC98953.1"/>
    </source>
</evidence>
<dbReference type="AlphaFoldDB" id="A0A4R0NI24"/>
<comment type="caution">
    <text evidence="10">The sequence shown here is derived from an EMBL/GenBank/DDBJ whole genome shotgun (WGS) entry which is preliminary data.</text>
</comment>
<keyword evidence="4 10" id="KW-0378">Hydrolase</keyword>
<feature type="binding site" evidence="8">
    <location>
        <position position="104"/>
    </location>
    <ligand>
        <name>Ca(2+)</name>
        <dbReference type="ChEBI" id="CHEBI:29108"/>
        <label>1</label>
    </ligand>
</feature>
<dbReference type="GO" id="GO:0005975">
    <property type="term" value="P:carbohydrate metabolic process"/>
    <property type="evidence" value="ECO:0007669"/>
    <property type="project" value="InterPro"/>
</dbReference>
<dbReference type="CDD" id="cd11318">
    <property type="entry name" value="AmyAc_bac_fung_AmyA"/>
    <property type="match status" value="1"/>
</dbReference>
<gene>
    <name evidence="10" type="ORF">EZ437_17605</name>
</gene>
<dbReference type="PANTHER" id="PTHR43447">
    <property type="entry name" value="ALPHA-AMYLASE"/>
    <property type="match status" value="1"/>
</dbReference>
<evidence type="ECO:0000313" key="11">
    <source>
        <dbReference type="Proteomes" id="UP000293347"/>
    </source>
</evidence>
<evidence type="ECO:0000256" key="5">
    <source>
        <dbReference type="ARBA" id="ARBA00023277"/>
    </source>
</evidence>
<feature type="active site" description="Proton donor" evidence="7">
    <location>
        <position position="264"/>
    </location>
</feature>
<dbReference type="Gene3D" id="3.20.20.80">
    <property type="entry name" value="Glycosidases"/>
    <property type="match status" value="1"/>
</dbReference>
<dbReference type="SMART" id="SM00642">
    <property type="entry name" value="Aamy"/>
    <property type="match status" value="1"/>
</dbReference>
<dbReference type="GO" id="GO:0005509">
    <property type="term" value="F:calcium ion binding"/>
    <property type="evidence" value="ECO:0007669"/>
    <property type="project" value="InterPro"/>
</dbReference>
<evidence type="ECO:0000256" key="7">
    <source>
        <dbReference type="PIRSR" id="PIRSR001021-1"/>
    </source>
</evidence>
<keyword evidence="11" id="KW-1185">Reference proteome</keyword>
<dbReference type="Gene3D" id="2.60.40.1180">
    <property type="entry name" value="Golgi alpha-mannosidase II"/>
    <property type="match status" value="1"/>
</dbReference>
<accession>A0A4R0NI24</accession>